<name>A0ABQ7NWJ4_BRACM</name>
<evidence type="ECO:0000313" key="1">
    <source>
        <dbReference type="EMBL" id="KAG5415223.1"/>
    </source>
</evidence>
<gene>
    <name evidence="1" type="primary">A01g507140.1_BraROA</name>
    <name evidence="1" type="ORF">IGI04_002790</name>
</gene>
<dbReference type="Proteomes" id="UP000823674">
    <property type="component" value="Chromosome A01"/>
</dbReference>
<keyword evidence="2" id="KW-1185">Reference proteome</keyword>
<organism evidence="1 2">
    <name type="scientific">Brassica rapa subsp. trilocularis</name>
    <dbReference type="NCBI Taxonomy" id="1813537"/>
    <lineage>
        <taxon>Eukaryota</taxon>
        <taxon>Viridiplantae</taxon>
        <taxon>Streptophyta</taxon>
        <taxon>Embryophyta</taxon>
        <taxon>Tracheophyta</taxon>
        <taxon>Spermatophyta</taxon>
        <taxon>Magnoliopsida</taxon>
        <taxon>eudicotyledons</taxon>
        <taxon>Gunneridae</taxon>
        <taxon>Pentapetalae</taxon>
        <taxon>rosids</taxon>
        <taxon>malvids</taxon>
        <taxon>Brassicales</taxon>
        <taxon>Brassicaceae</taxon>
        <taxon>Brassiceae</taxon>
        <taxon>Brassica</taxon>
    </lineage>
</organism>
<reference evidence="1 2" key="1">
    <citation type="submission" date="2021-03" db="EMBL/GenBank/DDBJ databases">
        <authorList>
            <person name="King G.J."/>
            <person name="Bancroft I."/>
            <person name="Baten A."/>
            <person name="Bloomfield J."/>
            <person name="Borpatragohain P."/>
            <person name="He Z."/>
            <person name="Irish N."/>
            <person name="Irwin J."/>
            <person name="Liu K."/>
            <person name="Mauleon R.P."/>
            <person name="Moore J."/>
            <person name="Morris R."/>
            <person name="Ostergaard L."/>
            <person name="Wang B."/>
            <person name="Wells R."/>
        </authorList>
    </citation>
    <scope>NUCLEOTIDE SEQUENCE [LARGE SCALE GENOMIC DNA]</scope>
    <source>
        <strain evidence="1">R-o-18</strain>
        <tissue evidence="1">Leaf</tissue>
    </source>
</reference>
<sequence>MPRQMKINIDRCNGVSVNVPIGPLIDTLSLSTSLDEVHSTSVDTHPRPAKQPFTSIDTHTGISIDIRATAKIQEQENIPSPTRDPDGNACAIDGRILQVSREDIADILQVSNGPDNLFSQQRGTPDVIQTDPTKHVGVATTEINR</sequence>
<dbReference type="EMBL" id="JADBGQ010000001">
    <property type="protein sequence ID" value="KAG5415223.1"/>
    <property type="molecule type" value="Genomic_DNA"/>
</dbReference>
<protein>
    <submittedName>
        <fullName evidence="1">Uncharacterized protein</fullName>
    </submittedName>
</protein>
<comment type="caution">
    <text evidence="1">The sequence shown here is derived from an EMBL/GenBank/DDBJ whole genome shotgun (WGS) entry which is preliminary data.</text>
</comment>
<evidence type="ECO:0000313" key="2">
    <source>
        <dbReference type="Proteomes" id="UP000823674"/>
    </source>
</evidence>
<accession>A0ABQ7NWJ4</accession>
<proteinExistence type="predicted"/>